<comment type="caution">
    <text evidence="1">The sequence shown here is derived from an EMBL/GenBank/DDBJ whole genome shotgun (WGS) entry which is preliminary data.</text>
</comment>
<dbReference type="Gene3D" id="3.40.50.300">
    <property type="entry name" value="P-loop containing nucleotide triphosphate hydrolases"/>
    <property type="match status" value="1"/>
</dbReference>
<dbReference type="AlphaFoldDB" id="A0A0M0BQ30"/>
<dbReference type="Proteomes" id="UP000037210">
    <property type="component" value="Unassembled WGS sequence"/>
</dbReference>
<feature type="non-terminal residue" evidence="1">
    <location>
        <position position="1"/>
    </location>
</feature>
<dbReference type="Pfam" id="PF13189">
    <property type="entry name" value="Cytidylate_kin2"/>
    <property type="match status" value="1"/>
</dbReference>
<evidence type="ECO:0008006" key="3">
    <source>
        <dbReference type="Google" id="ProtNLM"/>
    </source>
</evidence>
<reference evidence="1 2" key="1">
    <citation type="submission" date="2015-06" db="EMBL/GenBank/DDBJ databases">
        <title>New insights into the roles of widespread benthic archaea in carbon and nitrogen cycling.</title>
        <authorList>
            <person name="Lazar C.S."/>
            <person name="Baker B.J."/>
            <person name="Seitz K.W."/>
            <person name="Hyde A.S."/>
            <person name="Dick G.J."/>
            <person name="Hinrichs K.-U."/>
            <person name="Teske A.P."/>
        </authorList>
    </citation>
    <scope>NUCLEOTIDE SEQUENCE [LARGE SCALE GENOMIC DNA]</scope>
    <source>
        <strain evidence="1">DG-45</strain>
    </source>
</reference>
<protein>
    <recommendedName>
        <fullName evidence="3">Cytidylate kinase</fullName>
    </recommendedName>
</protein>
<dbReference type="InterPro" id="IPR027417">
    <property type="entry name" value="P-loop_NTPase"/>
</dbReference>
<sequence length="84" mass="9545">FLTAPLEARVMRIAARDGLAVEEAREATRLREGIERERFMRLYGIDVSDLSIYDVVLNTELFDPDGTARILKRIVEEYRSGGAT</sequence>
<evidence type="ECO:0000313" key="1">
    <source>
        <dbReference type="EMBL" id="KON30692.1"/>
    </source>
</evidence>
<gene>
    <name evidence="1" type="ORF">AC482_03305</name>
</gene>
<name>A0A0M0BQ30_9ARCH</name>
<accession>A0A0M0BQ30</accession>
<evidence type="ECO:0000313" key="2">
    <source>
        <dbReference type="Proteomes" id="UP000037210"/>
    </source>
</evidence>
<dbReference type="EMBL" id="LFWZ01000024">
    <property type="protein sequence ID" value="KON30692.1"/>
    <property type="molecule type" value="Genomic_DNA"/>
</dbReference>
<proteinExistence type="predicted"/>
<organism evidence="1 2">
    <name type="scientific">miscellaneous Crenarchaeota group-15 archaeon DG-45</name>
    <dbReference type="NCBI Taxonomy" id="1685127"/>
    <lineage>
        <taxon>Archaea</taxon>
        <taxon>Candidatus Bathyarchaeota</taxon>
        <taxon>MCG-15</taxon>
    </lineage>
</organism>